<dbReference type="RefSeq" id="WP_194032161.1">
    <property type="nucleotide sequence ID" value="NZ_JADEWZ010000077.1"/>
</dbReference>
<evidence type="ECO:0000313" key="1">
    <source>
        <dbReference type="EMBL" id="MBE9119067.1"/>
    </source>
</evidence>
<sequence length="134" mass="15304">MPLSNPWHFLGAVPLGDGEWRFFPNPSLNGEYLTFEADSQGSLSYEEDYVRTKILVRRVWNVSNDRLFEKSQAIYFSRGETSKVVKLPSLLSLDLGLRASLIQVRAIYSYPSKVESIWTDVQKLNALLVRGYEG</sequence>
<gene>
    <name evidence="1" type="ORF">IQ249_24735</name>
</gene>
<keyword evidence="2" id="KW-1185">Reference proteome</keyword>
<reference evidence="1" key="1">
    <citation type="submission" date="2020-10" db="EMBL/GenBank/DDBJ databases">
        <authorList>
            <person name="Castelo-Branco R."/>
            <person name="Eusebio N."/>
            <person name="Adriana R."/>
            <person name="Vieira A."/>
            <person name="Brugerolle De Fraissinette N."/>
            <person name="Rezende De Castro R."/>
            <person name="Schneider M.P."/>
            <person name="Vasconcelos V."/>
            <person name="Leao P.N."/>
        </authorList>
    </citation>
    <scope>NUCLEOTIDE SEQUENCE</scope>
    <source>
        <strain evidence="1">LEGE 07157</strain>
    </source>
</reference>
<dbReference type="AlphaFoldDB" id="A0A8J7E3E9"/>
<dbReference type="Proteomes" id="UP000654482">
    <property type="component" value="Unassembled WGS sequence"/>
</dbReference>
<evidence type="ECO:0000313" key="2">
    <source>
        <dbReference type="Proteomes" id="UP000654482"/>
    </source>
</evidence>
<protein>
    <submittedName>
        <fullName evidence="1">Uncharacterized protein</fullName>
    </submittedName>
</protein>
<dbReference type="EMBL" id="JADEWZ010000077">
    <property type="protein sequence ID" value="MBE9119067.1"/>
    <property type="molecule type" value="Genomic_DNA"/>
</dbReference>
<organism evidence="1 2">
    <name type="scientific">Lusitaniella coriacea LEGE 07157</name>
    <dbReference type="NCBI Taxonomy" id="945747"/>
    <lineage>
        <taxon>Bacteria</taxon>
        <taxon>Bacillati</taxon>
        <taxon>Cyanobacteriota</taxon>
        <taxon>Cyanophyceae</taxon>
        <taxon>Spirulinales</taxon>
        <taxon>Lusitaniellaceae</taxon>
        <taxon>Lusitaniella</taxon>
    </lineage>
</organism>
<proteinExistence type="predicted"/>
<comment type="caution">
    <text evidence="1">The sequence shown here is derived from an EMBL/GenBank/DDBJ whole genome shotgun (WGS) entry which is preliminary data.</text>
</comment>
<name>A0A8J7E3E9_9CYAN</name>
<accession>A0A8J7E3E9</accession>